<name>A0A1J1I873_9DIPT</name>
<evidence type="ECO:0000313" key="2">
    <source>
        <dbReference type="EMBL" id="CRK95938.1"/>
    </source>
</evidence>
<sequence length="103" mass="11210">MSSNFITKCVLVTFFTFIMTSSGSPIETIEANDIIVCPEGAPNDVTDGIVVYPNKYECANLGGLCVQSDKCRTLVSAKGLCGSNKRSVECCFELQPQYYPCHP</sequence>
<keyword evidence="3" id="KW-1185">Reference proteome</keyword>
<reference evidence="2 3" key="1">
    <citation type="submission" date="2015-04" db="EMBL/GenBank/DDBJ databases">
        <authorList>
            <person name="Syromyatnikov M.Y."/>
            <person name="Popov V.N."/>
        </authorList>
    </citation>
    <scope>NUCLEOTIDE SEQUENCE [LARGE SCALE GENOMIC DNA]</scope>
</reference>
<feature type="chain" id="PRO_5012949828" evidence="1">
    <location>
        <begin position="24"/>
        <end position="103"/>
    </location>
</feature>
<keyword evidence="1" id="KW-0732">Signal</keyword>
<protein>
    <submittedName>
        <fullName evidence="2">CLUMA_CG009383, isoform A</fullName>
    </submittedName>
</protein>
<dbReference type="AlphaFoldDB" id="A0A1J1I873"/>
<dbReference type="Proteomes" id="UP000183832">
    <property type="component" value="Unassembled WGS sequence"/>
</dbReference>
<evidence type="ECO:0000256" key="1">
    <source>
        <dbReference type="SAM" id="SignalP"/>
    </source>
</evidence>
<feature type="signal peptide" evidence="1">
    <location>
        <begin position="1"/>
        <end position="23"/>
    </location>
</feature>
<gene>
    <name evidence="2" type="ORF">CLUMA_CG009383</name>
</gene>
<dbReference type="EMBL" id="CVRI01000043">
    <property type="protein sequence ID" value="CRK95938.1"/>
    <property type="molecule type" value="Genomic_DNA"/>
</dbReference>
<organism evidence="2 3">
    <name type="scientific">Clunio marinus</name>
    <dbReference type="NCBI Taxonomy" id="568069"/>
    <lineage>
        <taxon>Eukaryota</taxon>
        <taxon>Metazoa</taxon>
        <taxon>Ecdysozoa</taxon>
        <taxon>Arthropoda</taxon>
        <taxon>Hexapoda</taxon>
        <taxon>Insecta</taxon>
        <taxon>Pterygota</taxon>
        <taxon>Neoptera</taxon>
        <taxon>Endopterygota</taxon>
        <taxon>Diptera</taxon>
        <taxon>Nematocera</taxon>
        <taxon>Chironomoidea</taxon>
        <taxon>Chironomidae</taxon>
        <taxon>Clunio</taxon>
    </lineage>
</organism>
<accession>A0A1J1I873</accession>
<proteinExistence type="predicted"/>
<evidence type="ECO:0000313" key="3">
    <source>
        <dbReference type="Proteomes" id="UP000183832"/>
    </source>
</evidence>
<dbReference type="OrthoDB" id="6332063at2759"/>